<dbReference type="Proteomes" id="UP000005316">
    <property type="component" value="Unassembled WGS sequence"/>
</dbReference>
<sequence>MEITSVEIIGERVQILPMESICTFVWLKGFGISSRLDELSLFLFNKLTVCQTTII</sequence>
<comment type="caution">
    <text evidence="1">The sequence shown here is derived from an EMBL/GenBank/DDBJ whole genome shotgun (WGS) entry which is preliminary data.</text>
</comment>
<gene>
    <name evidence="1" type="ORF">HMPREF9372_3133</name>
</gene>
<dbReference type="HOGENOM" id="CLU_3030153_0_0_9"/>
<accession>F9DWF2</accession>
<evidence type="ECO:0000313" key="2">
    <source>
        <dbReference type="Proteomes" id="UP000005316"/>
    </source>
</evidence>
<protein>
    <submittedName>
        <fullName evidence="1">Uncharacterized protein</fullName>
    </submittedName>
</protein>
<dbReference type="AlphaFoldDB" id="F9DWF2"/>
<organism evidence="1 2">
    <name type="scientific">Sporosarcina newyorkensis 2681</name>
    <dbReference type="NCBI Taxonomy" id="1027292"/>
    <lineage>
        <taxon>Bacteria</taxon>
        <taxon>Bacillati</taxon>
        <taxon>Bacillota</taxon>
        <taxon>Bacilli</taxon>
        <taxon>Bacillales</taxon>
        <taxon>Caryophanaceae</taxon>
        <taxon>Sporosarcina</taxon>
    </lineage>
</organism>
<reference evidence="1 2" key="1">
    <citation type="submission" date="2011-04" db="EMBL/GenBank/DDBJ databases">
        <authorList>
            <person name="Muzny D."/>
            <person name="Qin X."/>
            <person name="Deng J."/>
            <person name="Jiang H."/>
            <person name="Liu Y."/>
            <person name="Qu J."/>
            <person name="Song X.-Z."/>
            <person name="Zhang L."/>
            <person name="Thornton R."/>
            <person name="Coyle M."/>
            <person name="Francisco L."/>
            <person name="Jackson L."/>
            <person name="Javaid M."/>
            <person name="Korchina V."/>
            <person name="Kovar C."/>
            <person name="Mata R."/>
            <person name="Mathew T."/>
            <person name="Ngo R."/>
            <person name="Nguyen L."/>
            <person name="Nguyen N."/>
            <person name="Okwuonu G."/>
            <person name="Ongeri F."/>
            <person name="Pham C."/>
            <person name="Simmons D."/>
            <person name="Wilczek-Boney K."/>
            <person name="Hale W."/>
            <person name="Jakkamsetti A."/>
            <person name="Pham P."/>
            <person name="Ruth R."/>
            <person name="San Lucas F."/>
            <person name="Warren J."/>
            <person name="Zhang J."/>
            <person name="Zhao Z."/>
            <person name="Zhou C."/>
            <person name="Zhu D."/>
            <person name="Lee S."/>
            <person name="Bess C."/>
            <person name="Blankenburg K."/>
            <person name="Forbes L."/>
            <person name="Fu Q."/>
            <person name="Gubbala S."/>
            <person name="Hirani K."/>
            <person name="Jayaseelan J.C."/>
            <person name="Lara F."/>
            <person name="Munidasa M."/>
            <person name="Palculict T."/>
            <person name="Patil S."/>
            <person name="Pu L.-L."/>
            <person name="Saada N."/>
            <person name="Tang L."/>
            <person name="Weissenberger G."/>
            <person name="Zhu Y."/>
            <person name="Hemphill L."/>
            <person name="Shang Y."/>
            <person name="Youmans B."/>
            <person name="Ayvaz T."/>
            <person name="Ross M."/>
            <person name="Santibanez J."/>
            <person name="Aqrawi P."/>
            <person name="Gross S."/>
            <person name="Joshi V."/>
            <person name="Fowler G."/>
            <person name="Nazareth L."/>
            <person name="Reid J."/>
            <person name="Worley K."/>
            <person name="Petrosino J."/>
            <person name="Highlander S."/>
            <person name="Gibbs R."/>
        </authorList>
    </citation>
    <scope>NUCLEOTIDE SEQUENCE [LARGE SCALE GENOMIC DNA]</scope>
    <source>
        <strain evidence="1 2">2681</strain>
    </source>
</reference>
<proteinExistence type="predicted"/>
<dbReference type="RefSeq" id="WP_009497811.1">
    <property type="nucleotide sequence ID" value="NZ_GL982998.1"/>
</dbReference>
<name>F9DWF2_9BACL</name>
<evidence type="ECO:0000313" key="1">
    <source>
        <dbReference type="EMBL" id="EGQ21773.1"/>
    </source>
</evidence>
<dbReference type="EMBL" id="AFPZ01000099">
    <property type="protein sequence ID" value="EGQ21773.1"/>
    <property type="molecule type" value="Genomic_DNA"/>
</dbReference>